<gene>
    <name evidence="11" type="ORF">JIN85_07050</name>
</gene>
<dbReference type="Proteomes" id="UP000603141">
    <property type="component" value="Unassembled WGS sequence"/>
</dbReference>
<dbReference type="EMBL" id="JAENIJ010000008">
    <property type="protein sequence ID" value="MBK1882164.1"/>
    <property type="molecule type" value="Genomic_DNA"/>
</dbReference>
<keyword evidence="10" id="KW-0472">Membrane</keyword>
<feature type="region of interest" description="Disordered" evidence="9">
    <location>
        <begin position="494"/>
        <end position="543"/>
    </location>
</feature>
<dbReference type="GO" id="GO:0005576">
    <property type="term" value="C:extracellular region"/>
    <property type="evidence" value="ECO:0007669"/>
    <property type="project" value="UniProtKB-SubCell"/>
</dbReference>
<comment type="caution">
    <text evidence="11">The sequence shown here is derived from an EMBL/GenBank/DDBJ whole genome shotgun (WGS) entry which is preliminary data.</text>
</comment>
<keyword evidence="4 11" id="KW-0378">Hydrolase</keyword>
<keyword evidence="3" id="KW-0732">Signal</keyword>
<keyword evidence="12" id="KW-1185">Reference proteome</keyword>
<feature type="coiled-coil region" evidence="8">
    <location>
        <begin position="97"/>
        <end position="124"/>
    </location>
</feature>
<dbReference type="InterPro" id="IPR009939">
    <property type="entry name" value="Chitosanase_fungal"/>
</dbReference>
<proteinExistence type="predicted"/>
<keyword evidence="10" id="KW-1133">Transmembrane helix</keyword>
<protein>
    <submittedName>
        <fullName evidence="11">Glycoside hydrolase family 75 protein</fullName>
    </submittedName>
</protein>
<keyword evidence="10" id="KW-0812">Transmembrane</keyword>
<keyword evidence="8" id="KW-0175">Coiled coil</keyword>
<evidence type="ECO:0000256" key="2">
    <source>
        <dbReference type="ARBA" id="ARBA00022525"/>
    </source>
</evidence>
<evidence type="ECO:0000256" key="3">
    <source>
        <dbReference type="ARBA" id="ARBA00022729"/>
    </source>
</evidence>
<evidence type="ECO:0000256" key="9">
    <source>
        <dbReference type="SAM" id="MobiDB-lite"/>
    </source>
</evidence>
<comment type="subcellular location">
    <subcellularLocation>
        <location evidence="1">Secreted</location>
    </subcellularLocation>
</comment>
<reference evidence="11" key="1">
    <citation type="submission" date="2021-01" db="EMBL/GenBank/DDBJ databases">
        <title>Modified the classification status of verrucomicrobia.</title>
        <authorList>
            <person name="Feng X."/>
        </authorList>
    </citation>
    <scope>NUCLEOTIDE SEQUENCE</scope>
    <source>
        <strain evidence="11">KCTC 22041</strain>
    </source>
</reference>
<evidence type="ECO:0000313" key="11">
    <source>
        <dbReference type="EMBL" id="MBK1882164.1"/>
    </source>
</evidence>
<dbReference type="AlphaFoldDB" id="A0A934S6N7"/>
<feature type="compositionally biased region" description="Polar residues" evidence="9">
    <location>
        <begin position="525"/>
        <end position="537"/>
    </location>
</feature>
<keyword evidence="2" id="KW-0964">Secreted</keyword>
<dbReference type="GO" id="GO:0016977">
    <property type="term" value="F:chitosanase activity"/>
    <property type="evidence" value="ECO:0007669"/>
    <property type="project" value="InterPro"/>
</dbReference>
<keyword evidence="7" id="KW-0624">Polysaccharide degradation</keyword>
<evidence type="ECO:0000256" key="10">
    <source>
        <dbReference type="SAM" id="Phobius"/>
    </source>
</evidence>
<evidence type="ECO:0000256" key="5">
    <source>
        <dbReference type="ARBA" id="ARBA00023277"/>
    </source>
</evidence>
<feature type="transmembrane region" description="Helical" evidence="10">
    <location>
        <begin position="47"/>
        <end position="69"/>
    </location>
</feature>
<evidence type="ECO:0000313" key="12">
    <source>
        <dbReference type="Proteomes" id="UP000603141"/>
    </source>
</evidence>
<keyword evidence="5" id="KW-0119">Carbohydrate metabolism</keyword>
<name>A0A934S6N7_9BACT</name>
<accession>A0A934S6N7</accession>
<sequence>MADFPESGNFAGFSILSRSSIDGDEKAATLCFMEDQQRGNRRKTKRFSWIAAGFLLLGVAFLVTLLSPIPGKVKRGLKEIFAPKPVVMSAANEDLLRQAEERIHAEMEEEYERKIAEIRKQLESDATPPPAVTSSQLGTVTDVRQLRSGIPFKTELNLLKGETASKERVSDDSYVASYQLTVKVPAPAKTVAELEQSNPNLSKMLPGLTGLVEKGEVSSWFYKLYDKKTARIRTDANRLSELLSKHNLYDCETILQLRSESGRRVFFLQAEMDVVSDGSDGDRLPKMPDSIVNSTYYQPYTSFGWPKQTRTPNPMIVGFEQRIAGAEKEIADKTTTAERKKWLQSRIAMLKRGIVDMKGRSFLIAEYDPFIVIPQDIMSTKGDPFAPSAGDFAVVVFGDKLYPAIVGDAGPTYKVGEASLRLAKEINARASSYSRPVSDLKVSYVVFPGSRDKDRVPPDYDHWRQRCYELLQEIGGIGTGFELHQWQNLLLPPAPPDVPPAAPEPPPVVVPTPPAVGTPPVEASPSGTPPASESTPQPDAGNE</sequence>
<evidence type="ECO:0000256" key="7">
    <source>
        <dbReference type="ARBA" id="ARBA00023326"/>
    </source>
</evidence>
<keyword evidence="6" id="KW-0326">Glycosidase</keyword>
<evidence type="ECO:0000256" key="6">
    <source>
        <dbReference type="ARBA" id="ARBA00023295"/>
    </source>
</evidence>
<dbReference type="Pfam" id="PF07335">
    <property type="entry name" value="Glyco_hydro_75"/>
    <property type="match status" value="1"/>
</dbReference>
<dbReference type="GO" id="GO:0000272">
    <property type="term" value="P:polysaccharide catabolic process"/>
    <property type="evidence" value="ECO:0007669"/>
    <property type="project" value="UniProtKB-KW"/>
</dbReference>
<evidence type="ECO:0000256" key="4">
    <source>
        <dbReference type="ARBA" id="ARBA00022801"/>
    </source>
</evidence>
<feature type="compositionally biased region" description="Pro residues" evidence="9">
    <location>
        <begin position="494"/>
        <end position="517"/>
    </location>
</feature>
<evidence type="ECO:0000256" key="8">
    <source>
        <dbReference type="SAM" id="Coils"/>
    </source>
</evidence>
<dbReference type="RefSeq" id="WP_200269037.1">
    <property type="nucleotide sequence ID" value="NZ_JAENIJ010000008.1"/>
</dbReference>
<evidence type="ECO:0000256" key="1">
    <source>
        <dbReference type="ARBA" id="ARBA00004613"/>
    </source>
</evidence>
<organism evidence="11 12">
    <name type="scientific">Luteolibacter pohnpeiensis</name>
    <dbReference type="NCBI Taxonomy" id="454153"/>
    <lineage>
        <taxon>Bacteria</taxon>
        <taxon>Pseudomonadati</taxon>
        <taxon>Verrucomicrobiota</taxon>
        <taxon>Verrucomicrobiia</taxon>
        <taxon>Verrucomicrobiales</taxon>
        <taxon>Verrucomicrobiaceae</taxon>
        <taxon>Luteolibacter</taxon>
    </lineage>
</organism>